<keyword evidence="7" id="KW-1185">Reference proteome</keyword>
<comment type="caution">
    <text evidence="6">The sequence shown here is derived from an EMBL/GenBank/DDBJ whole genome shotgun (WGS) entry which is preliminary data.</text>
</comment>
<comment type="subunit">
    <text evidence="2">Heterodimer of SbcC and SbcD.</text>
</comment>
<keyword evidence="4" id="KW-0175">Coiled coil</keyword>
<feature type="coiled-coil region" evidence="4">
    <location>
        <begin position="214"/>
        <end position="271"/>
    </location>
</feature>
<evidence type="ECO:0000259" key="5">
    <source>
        <dbReference type="Pfam" id="PF13476"/>
    </source>
</evidence>
<dbReference type="Pfam" id="PF13558">
    <property type="entry name" value="SbcC_Walker_B"/>
    <property type="match status" value="1"/>
</dbReference>
<dbReference type="PANTHER" id="PTHR32114:SF2">
    <property type="entry name" value="ABC TRANSPORTER ABCH.3"/>
    <property type="match status" value="1"/>
</dbReference>
<gene>
    <name evidence="6" type="ORF">JYA64_08875</name>
</gene>
<dbReference type="PANTHER" id="PTHR32114">
    <property type="entry name" value="ABC TRANSPORTER ABCH.3"/>
    <property type="match status" value="1"/>
</dbReference>
<evidence type="ECO:0000256" key="1">
    <source>
        <dbReference type="ARBA" id="ARBA00006930"/>
    </source>
</evidence>
<evidence type="ECO:0000256" key="2">
    <source>
        <dbReference type="ARBA" id="ARBA00011322"/>
    </source>
</evidence>
<feature type="coiled-coil region" evidence="4">
    <location>
        <begin position="638"/>
        <end position="700"/>
    </location>
</feature>
<evidence type="ECO:0000313" key="6">
    <source>
        <dbReference type="EMBL" id="MBN3545407.1"/>
    </source>
</evidence>
<dbReference type="InterPro" id="IPR027417">
    <property type="entry name" value="P-loop_NTPase"/>
</dbReference>
<protein>
    <recommendedName>
        <fullName evidence="3">Nuclease SbcCD subunit C</fullName>
    </recommendedName>
</protein>
<accession>A0ABS2ZB45</accession>
<sequence length="1135" mass="130694">MRPISLTVSGLQSFRESQEVPFHELCSGGVFGIFGPTGSGKSTILDAVTLALYGKVERAAGGTHGIMNQAEDKLSVSFSFQLGEGSQQKKYKVERSFKRSGEHSIRTTTCRLIEIANDESVVHADKERDVTRLVQELIGLTIDDFTRAVVLPQGKFAEFLSLKGVDRRQMLQRLFQLEKYGDVLNLKLRKRSDEQKNRFNEILAEQAGLGEASLETLENAALLLKEKEEKLQIVSERLKEEEENVKTLVLLWDAQVQNEKLLKEKDELEKLRPDMDLLQSNLNRAVQADRLQPYADAWKISVSNEKRIRDEQEQLQKRTEEFKSSLVEHEVTFKAVRKARSHEEPALIEKRSSLKEVFEWEKMVKEKNQSLAIERKEHEELVSAYDELKQIEIEAARVLKRGKEKQSALKTELSEIEIKQDERGIYQQAVLLAQRIKDVDLELQKHLKEMDATESEINEAEHKKSILHRSYTESLDKGKKLSNDIQQLYEEVWETIRENEQMTYSLQNELSVSKHKQEQLRINHLAAQLSAQLKENEPCSVCGSTVHPSPVDYNDHQEVAEYGDKIQELEKSNESLKSHYYHLKHDSEILEKCSQKLWNRLDLAVAETAAAEHSITIEDTNEKNVFSFLQVDSHITKAKGIQQDRNQLEGRLDSLINKLDDEQKLLVRLSLTLENGEKQREKLRAQISSIQEKNEEFLSEWKQAEIPFSPDSLKEKLDVFQKRENRQAEIHKSLTVADEFLDQQTNKLESAREEKAEKETYIKICFNQQDMLIKEIQILKGKITNRIGDQSAQSALDHIETQLNKLKENYSRAEEAYEKSKNQYLDCDKAYHTIIQRLIDAQERRERAETEWEKHLKQSDFSSFEDFECSLTNEDIQKKWEFELAEYRDQRKANTASLLVIKEKLPSETLTAAQVQHAKEQLELLKKDTDDTREAVGEARQQWITIEKNHNRFKELEKEKNKVTNLLEQLGKLQSVFRGNAFVEFMAEEQLHHVTRDASGRLAKLTRGRYAIEVDSSGGFVIRDDANGGIKRPVTSLSGGETFLTSLSLALSLSAQIQLRGKFPLQFFFLDEGFGTLDQELLDTVVTALEKVQMENFSIGVISHVPELKARLTKRLIVEPAEHSGRGTRVKLDQL</sequence>
<dbReference type="RefSeq" id="WP_188402988.1">
    <property type="nucleotide sequence ID" value="NZ_BMCE01000002.1"/>
</dbReference>
<proteinExistence type="inferred from homology"/>
<feature type="coiled-coil region" evidence="4">
    <location>
        <begin position="436"/>
        <end position="470"/>
    </location>
</feature>
<comment type="similarity">
    <text evidence="1">Belongs to the SMC family. SbcC subfamily.</text>
</comment>
<dbReference type="Gene3D" id="3.40.50.300">
    <property type="entry name" value="P-loop containing nucleotide triphosphate hydrolases"/>
    <property type="match status" value="2"/>
</dbReference>
<evidence type="ECO:0000256" key="4">
    <source>
        <dbReference type="SAM" id="Coils"/>
    </source>
</evidence>
<dbReference type="Pfam" id="PF13476">
    <property type="entry name" value="AAA_23"/>
    <property type="match status" value="1"/>
</dbReference>
<dbReference type="InterPro" id="IPR038729">
    <property type="entry name" value="Rad50/SbcC_AAA"/>
</dbReference>
<evidence type="ECO:0000256" key="3">
    <source>
        <dbReference type="ARBA" id="ARBA00013368"/>
    </source>
</evidence>
<reference evidence="6 7" key="1">
    <citation type="submission" date="2021-01" db="EMBL/GenBank/DDBJ databases">
        <title>Genome Sequencing of Type Strains.</title>
        <authorList>
            <person name="Lemaire J.F."/>
            <person name="Inderbitzin P."/>
            <person name="Collins S.B."/>
            <person name="Wespe N."/>
            <person name="Knight-Connoni V."/>
        </authorList>
    </citation>
    <scope>NUCLEOTIDE SEQUENCE [LARGE SCALE GENOMIC DNA]</scope>
    <source>
        <strain evidence="6 7">DSM 14730</strain>
    </source>
</reference>
<feature type="coiled-coil region" evidence="4">
    <location>
        <begin position="789"/>
        <end position="858"/>
    </location>
</feature>
<dbReference type="EMBL" id="JAFHKS010000042">
    <property type="protein sequence ID" value="MBN3545407.1"/>
    <property type="molecule type" value="Genomic_DNA"/>
</dbReference>
<dbReference type="SUPFAM" id="SSF52540">
    <property type="entry name" value="P-loop containing nucleoside triphosphate hydrolases"/>
    <property type="match status" value="1"/>
</dbReference>
<name>A0ABS2ZB45_9BACL</name>
<organism evidence="6 7">
    <name type="scientific">Fictibacillus barbaricus</name>
    <dbReference type="NCBI Taxonomy" id="182136"/>
    <lineage>
        <taxon>Bacteria</taxon>
        <taxon>Bacillati</taxon>
        <taxon>Bacillota</taxon>
        <taxon>Bacilli</taxon>
        <taxon>Bacillales</taxon>
        <taxon>Fictibacillaceae</taxon>
        <taxon>Fictibacillus</taxon>
    </lineage>
</organism>
<feature type="domain" description="Rad50/SbcC-type AAA" evidence="5">
    <location>
        <begin position="5"/>
        <end position="244"/>
    </location>
</feature>
<evidence type="ECO:0000313" key="7">
    <source>
        <dbReference type="Proteomes" id="UP001319060"/>
    </source>
</evidence>
<dbReference type="Proteomes" id="UP001319060">
    <property type="component" value="Unassembled WGS sequence"/>
</dbReference>
<feature type="coiled-coil region" evidence="4">
    <location>
        <begin position="915"/>
        <end position="976"/>
    </location>
</feature>